<sequence length="750" mass="82654">MLEFASSEAVRTTGDAPEVCLLNPETLLLIWDMPTRLWAVPKLETTEGKAISPQATLRLPLGGGGTRLLRVIRRPKDAPVSFLAEAGTLGRKDEITIDPDGDFEFASAGMLLEDVTPSGRLSLMSALLGAWASMFRTRRSKSYTIFLNKLVSEIVDTPQRAKAVAKLSDQQILISAGLPVAFGEIEAVYIVSSFGFRRLALPPHESSEGPQGKKQTYMIADRDGTENGAYLVVTGGRALAIRHLAATPVLPSLSRWWLARGKSDADLREYIIGAMARGDTKARKAALEFQLRCPLSSQRVTGGGGLPSGEVDLAVTTARGTLIGGWYRDPAEMIAGIDILDSKGTAHPFGEGFYRYAGNVMDDDRTVSATGFVGFYREIQSQVPILQPRSLMRLTSGSRHLMVPTAQPIDPAEARARILRAVPPQHLTDEIIENCLSPVIGDLQQKLLAAAKIDRTIEFGEPRKEPAVSIVVPLYRVLDFLRAQVGAFACDPWISQYCDVIYVLDSPEQAEECEHLLRGLHLLYDMPMRLVVMSRNGGYARACNSGAEHARADLIAMLNSDVIPHQIGWLELLASKMGGPQEVAAVGPKLLFEDGSLQHAGMYFAKNERGQWLNHHFYKGLPDQFPDANIERSVPGITGACMLLHRGAFDDVGGFTEDYVIGDYEDSDLCLKIRKADFDIKYVPDASLYHFERKSISTHTDYMLGVATQYNAWLHASRWRDMLEDFHENDVPQNRPQNRVSDEDDQGEAA</sequence>
<keyword evidence="3" id="KW-0808">Transferase</keyword>
<dbReference type="InterPro" id="IPR029044">
    <property type="entry name" value="Nucleotide-diphossugar_trans"/>
</dbReference>
<feature type="domain" description="Glycosyltransferase 2-like" evidence="2">
    <location>
        <begin position="469"/>
        <end position="652"/>
    </location>
</feature>
<protein>
    <submittedName>
        <fullName evidence="3">Glycosyl transferase</fullName>
    </submittedName>
</protein>
<evidence type="ECO:0000313" key="4">
    <source>
        <dbReference type="Proteomes" id="UP000076335"/>
    </source>
</evidence>
<reference evidence="3 4" key="1">
    <citation type="submission" date="2015-12" db="EMBL/GenBank/DDBJ databases">
        <title>Genome sequence of Thalassospira lucentensis MCCC 1A02072.</title>
        <authorList>
            <person name="Lu L."/>
            <person name="Lai Q."/>
            <person name="Shao Z."/>
            <person name="Qian P."/>
        </authorList>
    </citation>
    <scope>NUCLEOTIDE SEQUENCE [LARGE SCALE GENOMIC DNA]</scope>
    <source>
        <strain evidence="3 4">MCCC 1A02072</strain>
    </source>
</reference>
<accession>A0A154LBY3</accession>
<proteinExistence type="predicted"/>
<name>A0A154LBY3_9PROT</name>
<dbReference type="PANTHER" id="PTHR43179:SF7">
    <property type="entry name" value="RHAMNOSYLTRANSFERASE WBBL"/>
    <property type="match status" value="1"/>
</dbReference>
<evidence type="ECO:0000259" key="2">
    <source>
        <dbReference type="Pfam" id="PF00535"/>
    </source>
</evidence>
<dbReference type="Gene3D" id="3.90.550.10">
    <property type="entry name" value="Spore Coat Polysaccharide Biosynthesis Protein SpsA, Chain A"/>
    <property type="match status" value="1"/>
</dbReference>
<dbReference type="EMBL" id="LPVY01000003">
    <property type="protein sequence ID" value="KZB68264.1"/>
    <property type="molecule type" value="Genomic_DNA"/>
</dbReference>
<dbReference type="OrthoDB" id="9783791at2"/>
<dbReference type="InterPro" id="IPR001173">
    <property type="entry name" value="Glyco_trans_2-like"/>
</dbReference>
<dbReference type="PANTHER" id="PTHR43179">
    <property type="entry name" value="RHAMNOSYLTRANSFERASE WBBL"/>
    <property type="match status" value="1"/>
</dbReference>
<dbReference type="GO" id="GO:0016740">
    <property type="term" value="F:transferase activity"/>
    <property type="evidence" value="ECO:0007669"/>
    <property type="project" value="UniProtKB-KW"/>
</dbReference>
<gene>
    <name evidence="3" type="ORF">AUP42_12510</name>
</gene>
<dbReference type="RefSeq" id="WP_062949230.1">
    <property type="nucleotide sequence ID" value="NZ_LPVY01000003.1"/>
</dbReference>
<dbReference type="Proteomes" id="UP000076335">
    <property type="component" value="Unassembled WGS sequence"/>
</dbReference>
<evidence type="ECO:0000313" key="3">
    <source>
        <dbReference type="EMBL" id="KZB68264.1"/>
    </source>
</evidence>
<feature type="region of interest" description="Disordered" evidence="1">
    <location>
        <begin position="728"/>
        <end position="750"/>
    </location>
</feature>
<comment type="caution">
    <text evidence="3">The sequence shown here is derived from an EMBL/GenBank/DDBJ whole genome shotgun (WGS) entry which is preliminary data.</text>
</comment>
<dbReference type="SUPFAM" id="SSF53448">
    <property type="entry name" value="Nucleotide-diphospho-sugar transferases"/>
    <property type="match status" value="1"/>
</dbReference>
<dbReference type="AlphaFoldDB" id="A0A154LBY3"/>
<organism evidence="3 4">
    <name type="scientific">Thalassospira lucentensis</name>
    <dbReference type="NCBI Taxonomy" id="168935"/>
    <lineage>
        <taxon>Bacteria</taxon>
        <taxon>Pseudomonadati</taxon>
        <taxon>Pseudomonadota</taxon>
        <taxon>Alphaproteobacteria</taxon>
        <taxon>Rhodospirillales</taxon>
        <taxon>Thalassospiraceae</taxon>
        <taxon>Thalassospira</taxon>
    </lineage>
</organism>
<evidence type="ECO:0000256" key="1">
    <source>
        <dbReference type="SAM" id="MobiDB-lite"/>
    </source>
</evidence>
<dbReference type="Pfam" id="PF00535">
    <property type="entry name" value="Glycos_transf_2"/>
    <property type="match status" value="1"/>
</dbReference>